<dbReference type="Proteomes" id="UP000276741">
    <property type="component" value="Chromosome"/>
</dbReference>
<reference evidence="4" key="2">
    <citation type="submission" date="2018-04" db="EMBL/GenBank/DDBJ databases">
        <title>Complete genome sequence of Sulfodiicoccus acidiphilus strain HS-1.</title>
        <authorList>
            <person name="Sakai H.D."/>
            <person name="Kurosawa N."/>
        </authorList>
    </citation>
    <scope>NUCLEOTIDE SEQUENCE [LARGE SCALE GENOMIC DNA]</scope>
    <source>
        <strain evidence="4">HS-1</strain>
    </source>
</reference>
<feature type="domain" description="ATPase AAA-type core" evidence="1">
    <location>
        <begin position="23"/>
        <end position="309"/>
    </location>
</feature>
<dbReference type="GO" id="GO:0000731">
    <property type="term" value="P:DNA synthesis involved in DNA repair"/>
    <property type="evidence" value="ECO:0007669"/>
    <property type="project" value="TreeGrafter"/>
</dbReference>
<reference evidence="3" key="1">
    <citation type="journal article" date="2014" name="Int. J. Syst. Evol. Microbiol.">
        <title>Complete genome sequence of Corynebacterium casei LMG S-19264T (=DSM 44701T), isolated from a smear-ripened cheese.</title>
        <authorList>
            <consortium name="US DOE Joint Genome Institute (JGI-PGF)"/>
            <person name="Walter F."/>
            <person name="Albersmeier A."/>
            <person name="Kalinowski J."/>
            <person name="Ruckert C."/>
        </authorList>
    </citation>
    <scope>NUCLEOTIDE SEQUENCE</scope>
    <source>
        <strain evidence="3">JCM 31740</strain>
    </source>
</reference>
<reference evidence="2" key="3">
    <citation type="journal article" date="2019" name="BMC Res. Notes">
        <title>Complete genome sequence of the Sulfodiicoccus acidiphilus strain HS-1T, the first crenarchaeon that lacks polB3, isolated from an acidic hot spring in Ohwaku-dani, Hakone, Japan.</title>
        <authorList>
            <person name="Sakai H.D."/>
            <person name="Kurosawa N."/>
        </authorList>
    </citation>
    <scope>NUCLEOTIDE SEQUENCE</scope>
    <source>
        <strain evidence="2">HS-1</strain>
    </source>
</reference>
<evidence type="ECO:0000313" key="2">
    <source>
        <dbReference type="EMBL" id="BBD73461.1"/>
    </source>
</evidence>
<keyword evidence="4" id="KW-1185">Reference proteome</keyword>
<dbReference type="RefSeq" id="WP_126450667.1">
    <property type="nucleotide sequence ID" value="NZ_AP018553.1"/>
</dbReference>
<dbReference type="GeneID" id="38667327"/>
<dbReference type="Proteomes" id="UP000616143">
    <property type="component" value="Unassembled WGS sequence"/>
</dbReference>
<dbReference type="InterPro" id="IPR014555">
    <property type="entry name" value="RecF-like"/>
</dbReference>
<accession>A0A348B5K9</accession>
<name>A0A348B5K9_9CREN</name>
<dbReference type="PIRSF" id="PIRSF029347">
    <property type="entry name" value="RecF"/>
    <property type="match status" value="1"/>
</dbReference>
<dbReference type="SUPFAM" id="SSF52540">
    <property type="entry name" value="P-loop containing nucleoside triphosphate hydrolases"/>
    <property type="match status" value="1"/>
</dbReference>
<dbReference type="OrthoDB" id="25344at2157"/>
<dbReference type="EMBL" id="AP018553">
    <property type="protein sequence ID" value="BBD73461.1"/>
    <property type="molecule type" value="Genomic_DNA"/>
</dbReference>
<dbReference type="KEGG" id="sacd:HS1genome_1850"/>
<dbReference type="GO" id="GO:0016887">
    <property type="term" value="F:ATP hydrolysis activity"/>
    <property type="evidence" value="ECO:0007669"/>
    <property type="project" value="InterPro"/>
</dbReference>
<dbReference type="InterPro" id="IPR003959">
    <property type="entry name" value="ATPase_AAA_core"/>
</dbReference>
<gene>
    <name evidence="3" type="ORF">GCM10007116_08460</name>
    <name evidence="2" type="ORF">HS1genome_1850</name>
</gene>
<dbReference type="Gene3D" id="3.40.50.300">
    <property type="entry name" value="P-loop containing nucleotide triphosphate hydrolases"/>
    <property type="match status" value="2"/>
</dbReference>
<reference evidence="3" key="4">
    <citation type="submission" date="2020-09" db="EMBL/GenBank/DDBJ databases">
        <authorList>
            <person name="Sun Q."/>
            <person name="Ohkuma M."/>
        </authorList>
    </citation>
    <scope>NUCLEOTIDE SEQUENCE</scope>
    <source>
        <strain evidence="3">JCM 31740</strain>
    </source>
</reference>
<dbReference type="PANTHER" id="PTHR32182:SF22">
    <property type="entry name" value="ATP-DEPENDENT ENDONUCLEASE, OLD FAMILY-RELATED"/>
    <property type="match status" value="1"/>
</dbReference>
<dbReference type="PANTHER" id="PTHR32182">
    <property type="entry name" value="DNA REPLICATION AND REPAIR PROTEIN RECF"/>
    <property type="match status" value="1"/>
</dbReference>
<proteinExistence type="predicted"/>
<dbReference type="InterPro" id="IPR027417">
    <property type="entry name" value="P-loop_NTPase"/>
</dbReference>
<evidence type="ECO:0000313" key="3">
    <source>
        <dbReference type="EMBL" id="GGT92943.1"/>
    </source>
</evidence>
<protein>
    <recommendedName>
        <fullName evidence="1">ATPase AAA-type core domain-containing protein</fullName>
    </recommendedName>
</protein>
<sequence length="355" mass="40084">MIKRVRLKNFKSFDDVTVELRKINVFTGPNGAGKSNLVDAFVFLKEFLRPGSFPPYPFIRWGGYSNLVFMKDENANVELEIEAEDYSYRLVVNGKDGLRVLEESLKYKETEVKRKYNEVEIEGKILNLDPSMSVFHSVQRLGPMVLSNIPLPLHLTDFMSKFGNDIAVLRLEHTALLRPVPFNFPNVLGVDGFGLPKVLSSQPPKPVLDFLSEFNLSLKVDVSPEGNFVLNLVERVNGGTLVLHPSSIPSGVVKMLAILTAIYVLRPSILLIDEVENSLHLNFLERLVDIFDYSEPQVVLTTHSPAVIDLVDPADVVTIHKEGGRSVLQRVKDTTKLKEWLREKGLLLSEYLYYS</sequence>
<organism evidence="2 4">
    <name type="scientific">Sulfodiicoccus acidiphilus</name>
    <dbReference type="NCBI Taxonomy" id="1670455"/>
    <lineage>
        <taxon>Archaea</taxon>
        <taxon>Thermoproteota</taxon>
        <taxon>Thermoprotei</taxon>
        <taxon>Sulfolobales</taxon>
        <taxon>Sulfolobaceae</taxon>
        <taxon>Sulfodiicoccus</taxon>
    </lineage>
</organism>
<dbReference type="Pfam" id="PF13304">
    <property type="entry name" value="AAA_21"/>
    <property type="match status" value="1"/>
</dbReference>
<dbReference type="GO" id="GO:0005524">
    <property type="term" value="F:ATP binding"/>
    <property type="evidence" value="ECO:0007669"/>
    <property type="project" value="InterPro"/>
</dbReference>
<evidence type="ECO:0000313" key="4">
    <source>
        <dbReference type="Proteomes" id="UP000276741"/>
    </source>
</evidence>
<evidence type="ECO:0000259" key="1">
    <source>
        <dbReference type="Pfam" id="PF13304"/>
    </source>
</evidence>
<dbReference type="AlphaFoldDB" id="A0A348B5K9"/>
<dbReference type="EMBL" id="BMQS01000006">
    <property type="protein sequence ID" value="GGT92943.1"/>
    <property type="molecule type" value="Genomic_DNA"/>
</dbReference>
<dbReference type="GO" id="GO:0006302">
    <property type="term" value="P:double-strand break repair"/>
    <property type="evidence" value="ECO:0007669"/>
    <property type="project" value="TreeGrafter"/>
</dbReference>